<evidence type="ECO:0000256" key="3">
    <source>
        <dbReference type="SAM" id="Coils"/>
    </source>
</evidence>
<dbReference type="Pfam" id="PF12848">
    <property type="entry name" value="ABC_tran_Xtn"/>
    <property type="match status" value="1"/>
</dbReference>
<dbReference type="Gene3D" id="3.40.50.300">
    <property type="entry name" value="P-loop containing nucleotide triphosphate hydrolases"/>
    <property type="match status" value="3"/>
</dbReference>
<dbReference type="SUPFAM" id="SSF90257">
    <property type="entry name" value="Myosin rod fragments"/>
    <property type="match status" value="1"/>
</dbReference>
<dbReference type="InterPro" id="IPR027417">
    <property type="entry name" value="P-loop_NTPase"/>
</dbReference>
<dbReference type="InterPro" id="IPR003593">
    <property type="entry name" value="AAA+_ATPase"/>
</dbReference>
<dbReference type="SUPFAM" id="SSF52540">
    <property type="entry name" value="P-loop containing nucleoside triphosphate hydrolases"/>
    <property type="match status" value="2"/>
</dbReference>
<evidence type="ECO:0000313" key="5">
    <source>
        <dbReference type="EMBL" id="ASD65360.1"/>
    </source>
</evidence>
<dbReference type="Proteomes" id="UP000197003">
    <property type="component" value="Chromosome"/>
</dbReference>
<dbReference type="GO" id="GO:0016887">
    <property type="term" value="F:ATP hydrolysis activity"/>
    <property type="evidence" value="ECO:0007669"/>
    <property type="project" value="InterPro"/>
</dbReference>
<dbReference type="GO" id="GO:0005524">
    <property type="term" value="F:ATP binding"/>
    <property type="evidence" value="ECO:0007669"/>
    <property type="project" value="UniProtKB-KW"/>
</dbReference>
<dbReference type="CDD" id="cd03221">
    <property type="entry name" value="ABCF_EF-3"/>
    <property type="match status" value="2"/>
</dbReference>
<evidence type="ECO:0000256" key="2">
    <source>
        <dbReference type="ARBA" id="ARBA00022840"/>
    </source>
</evidence>
<sequence>MAITLLQLQSGHKAFGAKVLFDDATFAINEGEHVGVIGPNGAGKSTLFKILVDQEHLDEGIVTKSQQLRLGYLEQESDWDVDQKVEEYLEKNCIKPLWELKQFGLKLGLTESHFQSHLKQLSGGYRMRVKLLYLIGQEPNLLLLDEPTNFLDLETLLVLENFLQEYKGAFLLISHDREFLRRVTDHILEVESGDIVKFPGSLDDYFEQKQMLAEILQKQVLSQQAKKKSIMDFVTRFGAKATKARQAQSRLKALEKMEVIEVKAAPTHSHIHIPPASQTGKMILEVENVECGYGDKVILKDVTLRLERGNHLGIVGLNGAGKSTLLKSLGEQIPLVRGSIKWGHQVSLSYFAQHTPESLNPEHSVLEAMASAAHKEVTQQDVLNIAGSLLFSGDNVHKKVKVLSGGEKSRVALGQILLQKSPLLLLDEPTNHLDFDTVEALTTALEKYEGTIITVSHDRGFIGRVANKILEVNHGKLTLYPGTYDEYVWSLQKGFLAERDLNEGATTQKVSSEKAAEAPKFNYKEERKKLETQIKKAQKLIEDCDKKIADLTKKRDALNESLMTAAGDKAAGLAKELHELSGAIEDLESSMLQAMEDQQNFENELKQLVG</sequence>
<dbReference type="OrthoDB" id="5287952at2"/>
<organism evidence="5 6">
    <name type="scientific">Bdellovibrio bacteriovorus</name>
    <dbReference type="NCBI Taxonomy" id="959"/>
    <lineage>
        <taxon>Bacteria</taxon>
        <taxon>Pseudomonadati</taxon>
        <taxon>Bdellovibrionota</taxon>
        <taxon>Bdellovibrionia</taxon>
        <taxon>Bdellovibrionales</taxon>
        <taxon>Pseudobdellovibrionaceae</taxon>
        <taxon>Bdellovibrio</taxon>
    </lineage>
</organism>
<gene>
    <name evidence="5" type="ORF">B9G79_01685</name>
</gene>
<accession>A0A1Z3ND26</accession>
<name>A0A1Z3ND26_BDEBC</name>
<dbReference type="AlphaFoldDB" id="A0A1Z3ND26"/>
<feature type="coiled-coil region" evidence="3">
    <location>
        <begin position="520"/>
        <end position="604"/>
    </location>
</feature>
<evidence type="ECO:0000256" key="1">
    <source>
        <dbReference type="ARBA" id="ARBA00022741"/>
    </source>
</evidence>
<dbReference type="PANTHER" id="PTHR42855:SF2">
    <property type="entry name" value="DRUG RESISTANCE ABC TRANSPORTER,ATP-BINDING PROTEIN"/>
    <property type="match status" value="1"/>
</dbReference>
<dbReference type="Pfam" id="PF00005">
    <property type="entry name" value="ABC_tran"/>
    <property type="match status" value="2"/>
</dbReference>
<dbReference type="PANTHER" id="PTHR42855">
    <property type="entry name" value="ABC TRANSPORTER ATP-BINDING SUBUNIT"/>
    <property type="match status" value="1"/>
</dbReference>
<dbReference type="InterPro" id="IPR017871">
    <property type="entry name" value="ABC_transporter-like_CS"/>
</dbReference>
<dbReference type="RefSeq" id="WP_088566739.1">
    <property type="nucleotide sequence ID" value="NZ_CP020946.1"/>
</dbReference>
<dbReference type="SMART" id="SM00382">
    <property type="entry name" value="AAA"/>
    <property type="match status" value="2"/>
</dbReference>
<keyword evidence="2 5" id="KW-0067">ATP-binding</keyword>
<protein>
    <submittedName>
        <fullName evidence="5">ABC transporter ATP-binding protein</fullName>
    </submittedName>
</protein>
<dbReference type="PROSITE" id="PS00211">
    <property type="entry name" value="ABC_TRANSPORTER_1"/>
    <property type="match status" value="1"/>
</dbReference>
<feature type="domain" description="ABC transporter" evidence="4">
    <location>
        <begin position="6"/>
        <end position="217"/>
    </location>
</feature>
<reference evidence="5 6" key="1">
    <citation type="submission" date="2017-04" db="EMBL/GenBank/DDBJ databases">
        <title>Whole genome sequence of Bdellovibrio bacteriovorus strain SSB218315.</title>
        <authorList>
            <person name="Oyedara O."/>
            <person name="Rodriguez-Perez M.A."/>
        </authorList>
    </citation>
    <scope>NUCLEOTIDE SEQUENCE [LARGE SCALE GENOMIC DNA]</scope>
    <source>
        <strain evidence="5 6">SSB218315</strain>
    </source>
</reference>
<dbReference type="InterPro" id="IPR032781">
    <property type="entry name" value="ABC_tran_Xtn"/>
</dbReference>
<dbReference type="EMBL" id="CP020946">
    <property type="protein sequence ID" value="ASD65360.1"/>
    <property type="molecule type" value="Genomic_DNA"/>
</dbReference>
<keyword evidence="1" id="KW-0547">Nucleotide-binding</keyword>
<evidence type="ECO:0000259" key="4">
    <source>
        <dbReference type="PROSITE" id="PS50893"/>
    </source>
</evidence>
<dbReference type="InterPro" id="IPR003439">
    <property type="entry name" value="ABC_transporter-like_ATP-bd"/>
</dbReference>
<keyword evidence="3" id="KW-0175">Coiled coil</keyword>
<feature type="domain" description="ABC transporter" evidence="4">
    <location>
        <begin position="284"/>
        <end position="499"/>
    </location>
</feature>
<evidence type="ECO:0000313" key="6">
    <source>
        <dbReference type="Proteomes" id="UP000197003"/>
    </source>
</evidence>
<proteinExistence type="predicted"/>
<dbReference type="PROSITE" id="PS50893">
    <property type="entry name" value="ABC_TRANSPORTER_2"/>
    <property type="match status" value="2"/>
</dbReference>
<dbReference type="InterPro" id="IPR051309">
    <property type="entry name" value="ABCF_ATPase"/>
</dbReference>